<dbReference type="InterPro" id="IPR036389">
    <property type="entry name" value="RNase_III_sf"/>
</dbReference>
<evidence type="ECO:0000256" key="2">
    <source>
        <dbReference type="SAM" id="MobiDB-lite"/>
    </source>
</evidence>
<dbReference type="InterPro" id="IPR000999">
    <property type="entry name" value="RNase_III_dom"/>
</dbReference>
<accession>A0A9P8FVJ0</accession>
<name>A0A9P8FVJ0_AURME</name>
<dbReference type="SUPFAM" id="SSF69065">
    <property type="entry name" value="RNase III domain-like"/>
    <property type="match status" value="1"/>
</dbReference>
<evidence type="ECO:0000259" key="3">
    <source>
        <dbReference type="Pfam" id="PF00636"/>
    </source>
</evidence>
<dbReference type="GO" id="GO:0004525">
    <property type="term" value="F:ribonuclease III activity"/>
    <property type="evidence" value="ECO:0007669"/>
    <property type="project" value="InterPro"/>
</dbReference>
<proteinExistence type="predicted"/>
<keyword evidence="1" id="KW-0175">Coiled coil</keyword>
<dbReference type="GO" id="GO:0006396">
    <property type="term" value="P:RNA processing"/>
    <property type="evidence" value="ECO:0007669"/>
    <property type="project" value="InterPro"/>
</dbReference>
<feature type="compositionally biased region" description="Basic residues" evidence="2">
    <location>
        <begin position="485"/>
        <end position="496"/>
    </location>
</feature>
<reference evidence="4" key="2">
    <citation type="submission" date="2021-08" db="EMBL/GenBank/DDBJ databases">
        <authorList>
            <person name="Gostincar C."/>
            <person name="Sun X."/>
            <person name="Song Z."/>
            <person name="Gunde-Cimerman N."/>
        </authorList>
    </citation>
    <scope>NUCLEOTIDE SEQUENCE</scope>
    <source>
        <strain evidence="4">EXF-9298</strain>
    </source>
</reference>
<reference evidence="4" key="1">
    <citation type="journal article" date="2021" name="J Fungi (Basel)">
        <title>Virulence traits and population genomics of the black yeast Aureobasidium melanogenum.</title>
        <authorList>
            <person name="Cernosa A."/>
            <person name="Sun X."/>
            <person name="Gostincar C."/>
            <person name="Fang C."/>
            <person name="Gunde-Cimerman N."/>
            <person name="Song Z."/>
        </authorList>
    </citation>
    <scope>NUCLEOTIDE SEQUENCE</scope>
    <source>
        <strain evidence="4">EXF-9298</strain>
    </source>
</reference>
<evidence type="ECO:0000256" key="1">
    <source>
        <dbReference type="SAM" id="Coils"/>
    </source>
</evidence>
<feature type="coiled-coil region" evidence="1">
    <location>
        <begin position="369"/>
        <end position="396"/>
    </location>
</feature>
<keyword evidence="5" id="KW-1185">Reference proteome</keyword>
<protein>
    <recommendedName>
        <fullName evidence="3">RNase III domain-containing protein</fullName>
    </recommendedName>
</protein>
<dbReference type="Proteomes" id="UP000729357">
    <property type="component" value="Unassembled WGS sequence"/>
</dbReference>
<feature type="non-terminal residue" evidence="4">
    <location>
        <position position="1"/>
    </location>
</feature>
<feature type="domain" description="RNase III" evidence="3">
    <location>
        <begin position="43"/>
        <end position="123"/>
    </location>
</feature>
<dbReference type="Gene3D" id="1.10.1520.10">
    <property type="entry name" value="Ribonuclease III domain"/>
    <property type="match status" value="1"/>
</dbReference>
<comment type="caution">
    <text evidence="4">The sequence shown here is derived from an EMBL/GenBank/DDBJ whole genome shotgun (WGS) entry which is preliminary data.</text>
</comment>
<dbReference type="CDD" id="cd00593">
    <property type="entry name" value="RIBOc"/>
    <property type="match status" value="1"/>
</dbReference>
<sequence length="529" mass="60111">MDFYQQQQQRQQQRTEELIGYRFRSNKHVIEALTLGVPGANYRLAVVGDCKMDSAMVDEWYLGNTPRKDWSTMRENLLGNINLARVTRETGLAACVIPEGLPCSDKQAATLLEAIIGAVYLDSDCDMESVKSVMKTLGIRQVVWFIRLQERADEERDDEYDFGQSVPCCSDVYETFQRPEKTTRILDETLLNRCLDSTRRIAALDSELEGHDWHDAWRSDLARGRDDAAIALLLTLVPNLKYLDIQSFHSTFSQHFGMLVKQLLGVASWVKDERSFSANVPSFKLVTSMPFPPPSLPFLAHLEGVTLRKRGWSDWDADALYMPLIYISTLKSLNLIDINERDTAISRLDKTITINKKLKDDNAGCWHIIANKQLEINALTSEINALHDKIWQLEQDPSQETQKVKEITGIVTREATHRNTSTQHGIPPLAKTKHFQIIIMNDLSVSTSKDHSNEDVTTSEDVISQPEPDFHVIESDYSESPQAAPKKRRRRRKTKPVVKETSASKRSRREPKSIAQTEAVVNQDADLSV</sequence>
<dbReference type="Pfam" id="PF00636">
    <property type="entry name" value="Ribonuclease_3"/>
    <property type="match status" value="1"/>
</dbReference>
<organism evidence="4 5">
    <name type="scientific">Aureobasidium melanogenum</name>
    <name type="common">Aureobasidium pullulans var. melanogenum</name>
    <dbReference type="NCBI Taxonomy" id="46634"/>
    <lineage>
        <taxon>Eukaryota</taxon>
        <taxon>Fungi</taxon>
        <taxon>Dikarya</taxon>
        <taxon>Ascomycota</taxon>
        <taxon>Pezizomycotina</taxon>
        <taxon>Dothideomycetes</taxon>
        <taxon>Dothideomycetidae</taxon>
        <taxon>Dothideales</taxon>
        <taxon>Saccotheciaceae</taxon>
        <taxon>Aureobasidium</taxon>
    </lineage>
</organism>
<gene>
    <name evidence="4" type="ORF">KCU98_g7014</name>
</gene>
<dbReference type="AlphaFoldDB" id="A0A9P8FVJ0"/>
<feature type="region of interest" description="Disordered" evidence="2">
    <location>
        <begin position="446"/>
        <end position="529"/>
    </location>
</feature>
<evidence type="ECO:0000313" key="4">
    <source>
        <dbReference type="EMBL" id="KAG9982100.1"/>
    </source>
</evidence>
<evidence type="ECO:0000313" key="5">
    <source>
        <dbReference type="Proteomes" id="UP000729357"/>
    </source>
</evidence>
<dbReference type="EMBL" id="JAHFXS010000760">
    <property type="protein sequence ID" value="KAG9982100.1"/>
    <property type="molecule type" value="Genomic_DNA"/>
</dbReference>